<evidence type="ECO:0000256" key="2">
    <source>
        <dbReference type="ARBA" id="ARBA00022475"/>
    </source>
</evidence>
<feature type="transmembrane region" description="Helical" evidence="7">
    <location>
        <begin position="298"/>
        <end position="315"/>
    </location>
</feature>
<dbReference type="SUPFAM" id="SSF103473">
    <property type="entry name" value="MFS general substrate transporter"/>
    <property type="match status" value="1"/>
</dbReference>
<evidence type="ECO:0000256" key="1">
    <source>
        <dbReference type="ARBA" id="ARBA00004651"/>
    </source>
</evidence>
<keyword evidence="2" id="KW-1003">Cell membrane</keyword>
<sequence>MRSYSDLFRTREFTPLFLSSALHAAASTIGGLAIGTLVYRATESPLLSAVSMFGPQLAQVAGAATLLSAADRLAPRATLTGIALSFAVGTAVMATPGLPVGTVFALIAVLGLVSSLGGGVRWGLLNEILPKEGYLLGRSVFNMVNGLMQITGYMTGAALVTLLSAQVTLATAAVLYLGSALTVRLGMARRAPRATGRPSVAQTWRTNALLWSSPRRRTTYLLLWIPNGLIVGCESLFVSYAPDRAGVLFASAAFGMFVGDVTIGRFVPPAVRRRLGIPCLLLLAAPYLLFALRPGTAVTAVCVAVASVGFGASLIQQEQLMSLTPDELSGHALGLHSSGMLTFQGVSATVAGTVAQLASPGAAMTVMALASLAATLTLAAVPARRRPARSGPDPEPGPVGEPRPGPAAPREPEQAPESA</sequence>
<reference evidence="9" key="1">
    <citation type="journal article" date="2019" name="Int. J. Syst. Evol. Microbiol.">
        <title>The Global Catalogue of Microorganisms (GCM) 10K type strain sequencing project: providing services to taxonomists for standard genome sequencing and annotation.</title>
        <authorList>
            <consortium name="The Broad Institute Genomics Platform"/>
            <consortium name="The Broad Institute Genome Sequencing Center for Infectious Disease"/>
            <person name="Wu L."/>
            <person name="Ma J."/>
        </authorList>
    </citation>
    <scope>NUCLEOTIDE SEQUENCE [LARGE SCALE GENOMIC DNA]</scope>
    <source>
        <strain evidence="9">JCM 18409</strain>
    </source>
</reference>
<dbReference type="EMBL" id="BAABKB010000005">
    <property type="protein sequence ID" value="GAA5006790.1"/>
    <property type="molecule type" value="Genomic_DNA"/>
</dbReference>
<keyword evidence="9" id="KW-1185">Reference proteome</keyword>
<organism evidence="8 9">
    <name type="scientific">Streptomyces siamensis</name>
    <dbReference type="NCBI Taxonomy" id="1274986"/>
    <lineage>
        <taxon>Bacteria</taxon>
        <taxon>Bacillati</taxon>
        <taxon>Actinomycetota</taxon>
        <taxon>Actinomycetes</taxon>
        <taxon>Kitasatosporales</taxon>
        <taxon>Streptomycetaceae</taxon>
        <taxon>Streptomyces</taxon>
    </lineage>
</organism>
<keyword evidence="4 7" id="KW-1133">Transmembrane helix</keyword>
<keyword evidence="5 7" id="KW-0472">Membrane</keyword>
<dbReference type="CDD" id="cd06173">
    <property type="entry name" value="MFS_MefA_like"/>
    <property type="match status" value="1"/>
</dbReference>
<feature type="transmembrane region" description="Helical" evidence="7">
    <location>
        <begin position="361"/>
        <end position="381"/>
    </location>
</feature>
<feature type="transmembrane region" description="Helical" evidence="7">
    <location>
        <begin position="335"/>
        <end position="355"/>
    </location>
</feature>
<evidence type="ECO:0000313" key="8">
    <source>
        <dbReference type="EMBL" id="GAA5006790.1"/>
    </source>
</evidence>
<evidence type="ECO:0000256" key="6">
    <source>
        <dbReference type="SAM" id="MobiDB-lite"/>
    </source>
</evidence>
<protein>
    <submittedName>
        <fullName evidence="8">MFS transporter</fullName>
    </submittedName>
</protein>
<feature type="compositionally biased region" description="Pro residues" evidence="6">
    <location>
        <begin position="393"/>
        <end position="409"/>
    </location>
</feature>
<dbReference type="PANTHER" id="PTHR23513:SF11">
    <property type="entry name" value="STAPHYLOFERRIN A TRANSPORTER"/>
    <property type="match status" value="1"/>
</dbReference>
<dbReference type="PANTHER" id="PTHR23513">
    <property type="entry name" value="INTEGRAL MEMBRANE EFFLUX PROTEIN-RELATED"/>
    <property type="match status" value="1"/>
</dbReference>
<evidence type="ECO:0000256" key="7">
    <source>
        <dbReference type="SAM" id="Phobius"/>
    </source>
</evidence>
<feature type="region of interest" description="Disordered" evidence="6">
    <location>
        <begin position="382"/>
        <end position="419"/>
    </location>
</feature>
<comment type="caution">
    <text evidence="8">The sequence shown here is derived from an EMBL/GenBank/DDBJ whole genome shotgun (WGS) entry which is preliminary data.</text>
</comment>
<feature type="transmembrane region" description="Helical" evidence="7">
    <location>
        <begin position="104"/>
        <end position="124"/>
    </location>
</feature>
<accession>A0ABP9IR14</accession>
<evidence type="ECO:0000256" key="4">
    <source>
        <dbReference type="ARBA" id="ARBA00022989"/>
    </source>
</evidence>
<evidence type="ECO:0000256" key="5">
    <source>
        <dbReference type="ARBA" id="ARBA00023136"/>
    </source>
</evidence>
<dbReference type="InterPro" id="IPR036259">
    <property type="entry name" value="MFS_trans_sf"/>
</dbReference>
<feature type="transmembrane region" description="Helical" evidence="7">
    <location>
        <begin position="21"/>
        <end position="40"/>
    </location>
</feature>
<proteinExistence type="predicted"/>
<feature type="transmembrane region" description="Helical" evidence="7">
    <location>
        <begin position="220"/>
        <end position="240"/>
    </location>
</feature>
<feature type="transmembrane region" description="Helical" evidence="7">
    <location>
        <begin position="246"/>
        <end position="263"/>
    </location>
</feature>
<evidence type="ECO:0000256" key="3">
    <source>
        <dbReference type="ARBA" id="ARBA00022692"/>
    </source>
</evidence>
<dbReference type="RefSeq" id="WP_345646219.1">
    <property type="nucleotide sequence ID" value="NZ_BAABKB010000005.1"/>
</dbReference>
<evidence type="ECO:0000313" key="9">
    <source>
        <dbReference type="Proteomes" id="UP001501759"/>
    </source>
</evidence>
<gene>
    <name evidence="8" type="ORF">GCM10023335_24510</name>
</gene>
<feature type="transmembrane region" description="Helical" evidence="7">
    <location>
        <begin position="169"/>
        <end position="187"/>
    </location>
</feature>
<keyword evidence="3 7" id="KW-0812">Transmembrane</keyword>
<feature type="transmembrane region" description="Helical" evidence="7">
    <location>
        <begin position="275"/>
        <end position="292"/>
    </location>
</feature>
<feature type="transmembrane region" description="Helical" evidence="7">
    <location>
        <begin position="46"/>
        <end position="67"/>
    </location>
</feature>
<feature type="transmembrane region" description="Helical" evidence="7">
    <location>
        <begin position="79"/>
        <end position="98"/>
    </location>
</feature>
<dbReference type="Gene3D" id="1.20.1250.20">
    <property type="entry name" value="MFS general substrate transporter like domains"/>
    <property type="match status" value="1"/>
</dbReference>
<name>A0ABP9IR14_9ACTN</name>
<comment type="subcellular location">
    <subcellularLocation>
        <location evidence="1">Cell membrane</location>
        <topology evidence="1">Multi-pass membrane protein</topology>
    </subcellularLocation>
</comment>
<feature type="transmembrane region" description="Helical" evidence="7">
    <location>
        <begin position="144"/>
        <end position="163"/>
    </location>
</feature>
<dbReference type="Proteomes" id="UP001501759">
    <property type="component" value="Unassembled WGS sequence"/>
</dbReference>